<dbReference type="Gene3D" id="1.10.10.10">
    <property type="entry name" value="Winged helix-like DNA-binding domain superfamily/Winged helix DNA-binding domain"/>
    <property type="match status" value="1"/>
</dbReference>
<dbReference type="InterPro" id="IPR000835">
    <property type="entry name" value="HTH_MarR-typ"/>
</dbReference>
<dbReference type="GO" id="GO:0003700">
    <property type="term" value="F:DNA-binding transcription factor activity"/>
    <property type="evidence" value="ECO:0007669"/>
    <property type="project" value="InterPro"/>
</dbReference>
<dbReference type="Proteomes" id="UP000185963">
    <property type="component" value="Unassembled WGS sequence"/>
</dbReference>
<dbReference type="InterPro" id="IPR039422">
    <property type="entry name" value="MarR/SlyA-like"/>
</dbReference>
<reference evidence="2 3" key="1">
    <citation type="submission" date="2016-12" db="EMBL/GenBank/DDBJ databases">
        <title>Genomic comparison of strains in the 'Actinomyces naeslundii' group.</title>
        <authorList>
            <person name="Mughal S.R."/>
            <person name="Do T."/>
            <person name="Gilbert S.C."/>
            <person name="Witherden E.A."/>
            <person name="Didelot X."/>
            <person name="Beighton D."/>
        </authorList>
    </citation>
    <scope>NUCLEOTIDE SEQUENCE [LARGE SCALE GENOMIC DNA]</scope>
    <source>
        <strain evidence="2 3">WE8B-23</strain>
    </source>
</reference>
<name>A0A1Q8WYK4_9ACTO</name>
<dbReference type="PROSITE" id="PS50995">
    <property type="entry name" value="HTH_MARR_2"/>
    <property type="match status" value="1"/>
</dbReference>
<comment type="caution">
    <text evidence="2">The sequence shown here is derived from an EMBL/GenBank/DDBJ whole genome shotgun (WGS) entry which is preliminary data.</text>
</comment>
<dbReference type="InterPro" id="IPR036388">
    <property type="entry name" value="WH-like_DNA-bd_sf"/>
</dbReference>
<dbReference type="SUPFAM" id="SSF46785">
    <property type="entry name" value="Winged helix' DNA-binding domain"/>
    <property type="match status" value="1"/>
</dbReference>
<dbReference type="InterPro" id="IPR036390">
    <property type="entry name" value="WH_DNA-bd_sf"/>
</dbReference>
<gene>
    <name evidence="2" type="ORF">BKH20_00285</name>
</gene>
<proteinExistence type="predicted"/>
<feature type="domain" description="HTH marR-type" evidence="1">
    <location>
        <begin position="7"/>
        <end position="137"/>
    </location>
</feature>
<dbReference type="PANTHER" id="PTHR33164">
    <property type="entry name" value="TRANSCRIPTIONAL REGULATOR, MARR FAMILY"/>
    <property type="match status" value="1"/>
</dbReference>
<dbReference type="RefSeq" id="WP_075389454.1">
    <property type="nucleotide sequence ID" value="NZ_MSKS01000001.1"/>
</dbReference>
<dbReference type="PANTHER" id="PTHR33164:SF43">
    <property type="entry name" value="HTH-TYPE TRANSCRIPTIONAL REPRESSOR YETL"/>
    <property type="match status" value="1"/>
</dbReference>
<dbReference type="EMBL" id="MSKS01000001">
    <property type="protein sequence ID" value="OLO73154.1"/>
    <property type="molecule type" value="Genomic_DNA"/>
</dbReference>
<dbReference type="AlphaFoldDB" id="A0A1Q8WYK4"/>
<sequence length="154" mass="16904">MSGGIHDQRLIRALRAMNSELAASNRAVAAKTGLNDSDLAVLDALHRDGPQTPTALARRTRMGTTTMTSVLRRLVRDGWVERRPSETDLRSFTIHATSADRLAEIFLPANRRLTALVDGWPESRVDQLIEFLEAATTVIHESAEQLSSASGRNS</sequence>
<protein>
    <submittedName>
        <fullName evidence="2">MarR family transcriptional regulator</fullName>
    </submittedName>
</protein>
<dbReference type="SMART" id="SM00347">
    <property type="entry name" value="HTH_MARR"/>
    <property type="match status" value="1"/>
</dbReference>
<evidence type="ECO:0000313" key="2">
    <source>
        <dbReference type="EMBL" id="OLO73154.1"/>
    </source>
</evidence>
<evidence type="ECO:0000313" key="3">
    <source>
        <dbReference type="Proteomes" id="UP000185963"/>
    </source>
</evidence>
<accession>A0A1Q8WYK4</accession>
<dbReference type="GO" id="GO:0006950">
    <property type="term" value="P:response to stress"/>
    <property type="evidence" value="ECO:0007669"/>
    <property type="project" value="TreeGrafter"/>
</dbReference>
<evidence type="ECO:0000259" key="1">
    <source>
        <dbReference type="PROSITE" id="PS50995"/>
    </source>
</evidence>
<dbReference type="Pfam" id="PF12802">
    <property type="entry name" value="MarR_2"/>
    <property type="match status" value="1"/>
</dbReference>
<organism evidence="2 3">
    <name type="scientific">Actinomyces oris</name>
    <dbReference type="NCBI Taxonomy" id="544580"/>
    <lineage>
        <taxon>Bacteria</taxon>
        <taxon>Bacillati</taxon>
        <taxon>Actinomycetota</taxon>
        <taxon>Actinomycetes</taxon>
        <taxon>Actinomycetales</taxon>
        <taxon>Actinomycetaceae</taxon>
        <taxon>Actinomyces</taxon>
    </lineage>
</organism>